<dbReference type="RefSeq" id="WP_029330108.1">
    <property type="nucleotide sequence ID" value="NZ_CP030103.1"/>
</dbReference>
<dbReference type="KEGG" id="mclo:DK849_02600"/>
<dbReference type="Proteomes" id="UP000249865">
    <property type="component" value="Chromosome"/>
</dbReference>
<gene>
    <name evidence="1" type="ORF">DK849_02600</name>
</gene>
<sequence>MIGKKSKILWPLLSIVAGATTGAVIGVILSTKNSNNQKEKAVLNLNKTIEEARKILPLIIKNENRIKLENKIKEIVENPKNDFNKIDYFETKNIELKNVILEVKHAEKELTINTINMVKGNSKLIENIQKIEDLKNKYSFLWNVEGYNLDFYLDYMKKFRNVLFSNELTNIDIELMLKITNKYIEELENNISIATEKYINKLTIQKKELIWLEWNIEDSNDILRVSKTIKDIISLLDEKKPDIKSLVSLSDIADRILNSCLKYKYLHSKIYFYKKEISKLIDGEIYTLLNIIKRRQILNIEEETVLLDVINHIKSLFTEYRKPIFLFRLWQKTKEIKNIFSHIVEQNKINMNLIYIFKLDLISFQLESDYNRIDIKTDIQEKISNLKTTWFGVEGNSDILLNKLKEIVNSFDNFIITYNNSFDKEDVNKKIIDEIANISNLLNDSLDLPFYYSDLLKNLKTSLEEALNNDLKFKNESINLILDYSVFLNSEIVREMERDKEIKLMELNNLVVEGKTRLKFIDNSFYYEKLNKIISNIENYGTINLKTSDIDKWISILKNLLGNNWMFYPIMVKKLNEIIQQYELKTKVLKNYFMVDKVFQFSEQINIINNLLKNDVSDYEEFGKASEKVFEAWSIYLDEYNMFLKEKTKEILIKLGELVNKGKKILFTLSSNSYKLTLIKLIEKAEGYISKPEFLIFEYMELYKEFSSFIDRM</sequence>
<reference evidence="2" key="1">
    <citation type="submission" date="2018-06" db="EMBL/GenBank/DDBJ databases">
        <title>Complete genome sequences of Mycoplasma anatis, M. anseris and M. cloacale type strains.</title>
        <authorList>
            <person name="Grozner D."/>
            <person name="Forro B."/>
            <person name="Sulyok K.M."/>
            <person name="Marton S."/>
            <person name="Kreizinger Z."/>
            <person name="Banyai K."/>
            <person name="Gyuranecz M."/>
        </authorList>
    </citation>
    <scope>NUCLEOTIDE SEQUENCE [LARGE SCALE GENOMIC DNA]</scope>
    <source>
        <strain evidence="2">NCTC 10199</strain>
    </source>
</reference>
<dbReference type="EMBL" id="CP030103">
    <property type="protein sequence ID" value="AWX42935.1"/>
    <property type="molecule type" value="Genomic_DNA"/>
</dbReference>
<keyword evidence="2" id="KW-1185">Reference proteome</keyword>
<accession>A0A2Z4LMD2</accession>
<evidence type="ECO:0000313" key="1">
    <source>
        <dbReference type="EMBL" id="AWX42935.1"/>
    </source>
</evidence>
<proteinExistence type="predicted"/>
<protein>
    <submittedName>
        <fullName evidence="1">Uncharacterized protein</fullName>
    </submittedName>
</protein>
<name>A0A2Z4LMD2_9BACT</name>
<dbReference type="AlphaFoldDB" id="A0A2Z4LMD2"/>
<organism evidence="1 2">
    <name type="scientific">Metamycoplasma cloacale</name>
    <dbReference type="NCBI Taxonomy" id="92401"/>
    <lineage>
        <taxon>Bacteria</taxon>
        <taxon>Bacillati</taxon>
        <taxon>Mycoplasmatota</taxon>
        <taxon>Mycoplasmoidales</taxon>
        <taxon>Metamycoplasmataceae</taxon>
        <taxon>Metamycoplasma</taxon>
    </lineage>
</organism>
<dbReference type="OrthoDB" id="9816541at2"/>
<evidence type="ECO:0000313" key="2">
    <source>
        <dbReference type="Proteomes" id="UP000249865"/>
    </source>
</evidence>